<comment type="cofactor">
    <cofactor evidence="2">
        <name>Mg(2+)</name>
        <dbReference type="ChEBI" id="CHEBI:18420"/>
    </cofactor>
</comment>
<evidence type="ECO:0000256" key="7">
    <source>
        <dbReference type="ARBA" id="ARBA00022741"/>
    </source>
</evidence>
<evidence type="ECO:0000259" key="17">
    <source>
        <dbReference type="PROSITE" id="PS50125"/>
    </source>
</evidence>
<feature type="transmembrane region" description="Helical" evidence="16">
    <location>
        <begin position="675"/>
        <end position="697"/>
    </location>
</feature>
<keyword evidence="13 14" id="KW-0456">Lyase</keyword>
<dbReference type="PANTHER" id="PTHR45627">
    <property type="entry name" value="ADENYLATE CYCLASE TYPE 1"/>
    <property type="match status" value="1"/>
</dbReference>
<keyword evidence="6" id="KW-0479">Metal-binding</keyword>
<keyword evidence="11" id="KW-0115">cAMP biosynthesis</keyword>
<feature type="region of interest" description="Disordered" evidence="15">
    <location>
        <begin position="447"/>
        <end position="467"/>
    </location>
</feature>
<evidence type="ECO:0000256" key="12">
    <source>
        <dbReference type="ARBA" id="ARBA00023136"/>
    </source>
</evidence>
<keyword evidence="7" id="KW-0547">Nucleotide-binding</keyword>
<feature type="transmembrane region" description="Helical" evidence="16">
    <location>
        <begin position="627"/>
        <end position="643"/>
    </location>
</feature>
<dbReference type="GO" id="GO:0006171">
    <property type="term" value="P:cAMP biosynthetic process"/>
    <property type="evidence" value="ECO:0007669"/>
    <property type="project" value="UniProtKB-KW"/>
</dbReference>
<keyword evidence="5 16" id="KW-0812">Transmembrane</keyword>
<dbReference type="EMBL" id="JADGJW010000150">
    <property type="protein sequence ID" value="KAJ3222971.1"/>
    <property type="molecule type" value="Genomic_DNA"/>
</dbReference>
<reference evidence="18" key="1">
    <citation type="submission" date="2020-05" db="EMBL/GenBank/DDBJ databases">
        <title>Phylogenomic resolution of chytrid fungi.</title>
        <authorList>
            <person name="Stajich J.E."/>
            <person name="Amses K."/>
            <person name="Simmons R."/>
            <person name="Seto K."/>
            <person name="Myers J."/>
            <person name="Bonds A."/>
            <person name="Quandt C.A."/>
            <person name="Barry K."/>
            <person name="Liu P."/>
            <person name="Grigoriev I."/>
            <person name="Longcore J.E."/>
            <person name="James T.Y."/>
        </authorList>
    </citation>
    <scope>NUCLEOTIDE SEQUENCE</scope>
    <source>
        <strain evidence="18">JEL0476</strain>
    </source>
</reference>
<comment type="similarity">
    <text evidence="14">Belongs to the adenylyl cyclase class-4/guanylyl cyclase family.</text>
</comment>
<evidence type="ECO:0000256" key="9">
    <source>
        <dbReference type="ARBA" id="ARBA00022842"/>
    </source>
</evidence>
<evidence type="ECO:0000256" key="13">
    <source>
        <dbReference type="ARBA" id="ARBA00023239"/>
    </source>
</evidence>
<comment type="catalytic activity">
    <reaction evidence="1">
        <text>ATP = 3',5'-cyclic AMP + diphosphate</text>
        <dbReference type="Rhea" id="RHEA:15389"/>
        <dbReference type="ChEBI" id="CHEBI:30616"/>
        <dbReference type="ChEBI" id="CHEBI:33019"/>
        <dbReference type="ChEBI" id="CHEBI:58165"/>
        <dbReference type="EC" id="4.6.1.1"/>
    </reaction>
</comment>
<evidence type="ECO:0000256" key="6">
    <source>
        <dbReference type="ARBA" id="ARBA00022723"/>
    </source>
</evidence>
<evidence type="ECO:0000256" key="4">
    <source>
        <dbReference type="ARBA" id="ARBA00012201"/>
    </source>
</evidence>
<dbReference type="EC" id="4.6.1.1" evidence="4"/>
<feature type="region of interest" description="Disordered" evidence="15">
    <location>
        <begin position="359"/>
        <end position="417"/>
    </location>
</feature>
<evidence type="ECO:0000256" key="10">
    <source>
        <dbReference type="ARBA" id="ARBA00022989"/>
    </source>
</evidence>
<dbReference type="InterPro" id="IPR018297">
    <property type="entry name" value="A/G_cyclase_CS"/>
</dbReference>
<dbReference type="SUPFAM" id="SSF55073">
    <property type="entry name" value="Nucleotide cyclase"/>
    <property type="match status" value="2"/>
</dbReference>
<feature type="transmembrane region" description="Helical" evidence="16">
    <location>
        <begin position="533"/>
        <end position="553"/>
    </location>
</feature>
<feature type="compositionally biased region" description="Polar residues" evidence="15">
    <location>
        <begin position="313"/>
        <end position="322"/>
    </location>
</feature>
<feature type="compositionally biased region" description="Low complexity" evidence="15">
    <location>
        <begin position="359"/>
        <end position="372"/>
    </location>
</feature>
<dbReference type="InterPro" id="IPR029787">
    <property type="entry name" value="Nucleotide_cyclase"/>
</dbReference>
<dbReference type="Proteomes" id="UP001211065">
    <property type="component" value="Unassembled WGS sequence"/>
</dbReference>
<sequence length="1266" mass="143965">MFKNLNERRMSSLPVLSITTDPQVVINVTESSNHNLSSTERENTSGFSLVINKIKGKFNNQSGSNRSSFSPSYAKSSNDIIKHSQSSSDVAGFSVLQTSNQELHQTPTGFRSTTSNRNISSISQFILSNQNNELPELKLSKVNRSASFLMSNKQSLFCDVYDVDQIHPQKIDNNLGSGNSLENGIQAAVENLTGLVAHSQYSGRDLLSRETMGDSSPKQFEELPTQLKDEERDIAEHSSINQNNGVEVNAVVTSIEKEENNESTFEKVAKKQPGRRKSSVDTTNVKEFGEKEEGYSHRRRAISDFSSKETSSKKYFSITTPPISKMLHSSHSSHSQNQENSPVSSININSRLNSRIESLGKSKSISSEKITSPTALLPKTPTPMNPRVKRDSSSEKRVSIKERRVSISQKRHSSMHTESISNMLENRIKNSISEDDAKKYIDEMENKIKKSENGESDRNQKSIDEGSKVIHESGNEYQFSRMSTSSKNNLKTVNNEDEKLFHSVFLKFSTENEALYNKYIFNLLIKNTYKRNFYIFATFWFLYCGFEFYQLRYGFPKGSTLIFELTNYITEVLILLFSLILIVTSYFETFYERFYQILNTLSIILITFQGISAALRTQSLDSHQTEYVSWFGFSYLFLIYMSFPSSFIQLSFFGSFLMVFYVVFLFSLGNYRETASLSSIVGSSLLLLAANFLGIYYRFTAELQLREGFLKYENQCICAGRLKNTQIQSEYLLSMILPRKTIEILGRRKSKSNRTHSSLQDTFVELHGVTVLFADIIGFTEFSSTVSTSQLISILSEIFAEFDTMATELDLEKIKTIGDCYEVAGGLPDQANEEQIKIYAEKVCFMAFFMIKAVAMISRKLGYNLHLRVGIHTGTVTAGVIGIWKFKYDIWSNDVETANLMEQTGKNSVPHISASTYELLKTSTTLKFLLSEKVEAFGKQIQTYDVSTSQKTNYATLAELRRAFLQQLVKEEVDPSIIEIPQNDEESENFEINKKMKKFSNEINKLTSKFSMIFKLFLTKNYFLKIENDFAAKKIRKAQIATNNLLLNILPQNVVDLLKQNPTLQIAMDLNEVGILFCSICNFENVVQKNAIWLLNDIICDMDEICLEFGVEKIKTIGTKYLVMSEPNSNFASDHITRLVSFALDLQDYIKEFNSKTNQNFELKIGIHAGEKRKNLDYLLNSFFIGCVAAGVIGTKSFSYDVWGDTVNVASRMESTGRNDHIHITEKIYHHLKTLSGLRFEDRGMIYVKGKGELQTYFLFPKQPDE</sequence>
<gene>
    <name evidence="18" type="ORF">HK099_001689</name>
</gene>
<keyword evidence="19" id="KW-1185">Reference proteome</keyword>
<keyword evidence="8" id="KW-0067">ATP-binding</keyword>
<feature type="domain" description="Guanylate cyclase" evidence="17">
    <location>
        <begin position="1074"/>
        <end position="1214"/>
    </location>
</feature>
<evidence type="ECO:0000256" key="3">
    <source>
        <dbReference type="ARBA" id="ARBA00004141"/>
    </source>
</evidence>
<evidence type="ECO:0000256" key="14">
    <source>
        <dbReference type="RuleBase" id="RU000405"/>
    </source>
</evidence>
<dbReference type="PROSITE" id="PS00452">
    <property type="entry name" value="GUANYLATE_CYCLASE_1"/>
    <property type="match status" value="1"/>
</dbReference>
<dbReference type="InterPro" id="IPR001054">
    <property type="entry name" value="A/G_cyclase"/>
</dbReference>
<proteinExistence type="inferred from homology"/>
<dbReference type="PANTHER" id="PTHR45627:SF12">
    <property type="entry name" value="ADENYLATE CYCLASE TYPE 2"/>
    <property type="match status" value="1"/>
</dbReference>
<dbReference type="CDD" id="cd07302">
    <property type="entry name" value="CHD"/>
    <property type="match status" value="2"/>
</dbReference>
<evidence type="ECO:0000256" key="2">
    <source>
        <dbReference type="ARBA" id="ARBA00001946"/>
    </source>
</evidence>
<dbReference type="Gene3D" id="3.30.70.1230">
    <property type="entry name" value="Nucleotide cyclase"/>
    <property type="match status" value="2"/>
</dbReference>
<keyword evidence="9" id="KW-0460">Magnesium</keyword>
<dbReference type="Pfam" id="PF00211">
    <property type="entry name" value="Guanylate_cyc"/>
    <property type="match status" value="3"/>
</dbReference>
<dbReference type="GO" id="GO:0035556">
    <property type="term" value="P:intracellular signal transduction"/>
    <property type="evidence" value="ECO:0007669"/>
    <property type="project" value="InterPro"/>
</dbReference>
<feature type="transmembrane region" description="Helical" evidence="16">
    <location>
        <begin position="650"/>
        <end position="669"/>
    </location>
</feature>
<feature type="region of interest" description="Disordered" evidence="15">
    <location>
        <begin position="258"/>
        <end position="346"/>
    </location>
</feature>
<evidence type="ECO:0000313" key="19">
    <source>
        <dbReference type="Proteomes" id="UP001211065"/>
    </source>
</evidence>
<evidence type="ECO:0000256" key="16">
    <source>
        <dbReference type="SAM" id="Phobius"/>
    </source>
</evidence>
<feature type="compositionally biased region" description="Basic and acidic residues" evidence="15">
    <location>
        <begin position="287"/>
        <end position="296"/>
    </location>
</feature>
<feature type="compositionally biased region" description="Basic and acidic residues" evidence="15">
    <location>
        <begin position="388"/>
        <end position="405"/>
    </location>
</feature>
<name>A0AAD5U4X7_9FUNG</name>
<feature type="transmembrane region" description="Helical" evidence="16">
    <location>
        <begin position="594"/>
        <end position="615"/>
    </location>
</feature>
<evidence type="ECO:0000313" key="18">
    <source>
        <dbReference type="EMBL" id="KAJ3222971.1"/>
    </source>
</evidence>
<dbReference type="PROSITE" id="PS50125">
    <property type="entry name" value="GUANYLATE_CYCLASE_2"/>
    <property type="match status" value="2"/>
</dbReference>
<feature type="transmembrane region" description="Helical" evidence="16">
    <location>
        <begin position="565"/>
        <end position="587"/>
    </location>
</feature>
<accession>A0AAD5U4X7</accession>
<dbReference type="AlphaFoldDB" id="A0AAD5U4X7"/>
<evidence type="ECO:0000256" key="11">
    <source>
        <dbReference type="ARBA" id="ARBA00022998"/>
    </source>
</evidence>
<evidence type="ECO:0000256" key="8">
    <source>
        <dbReference type="ARBA" id="ARBA00022840"/>
    </source>
</evidence>
<evidence type="ECO:0000256" key="5">
    <source>
        <dbReference type="ARBA" id="ARBA00022692"/>
    </source>
</evidence>
<dbReference type="GO" id="GO:0004016">
    <property type="term" value="F:adenylate cyclase activity"/>
    <property type="evidence" value="ECO:0007669"/>
    <property type="project" value="UniProtKB-EC"/>
</dbReference>
<dbReference type="GO" id="GO:0005524">
    <property type="term" value="F:ATP binding"/>
    <property type="evidence" value="ECO:0007669"/>
    <property type="project" value="UniProtKB-KW"/>
</dbReference>
<feature type="compositionally biased region" description="Basic and acidic residues" evidence="15">
    <location>
        <begin position="258"/>
        <end position="269"/>
    </location>
</feature>
<keyword evidence="10 16" id="KW-1133">Transmembrane helix</keyword>
<dbReference type="SMART" id="SM00044">
    <property type="entry name" value="CYCc"/>
    <property type="match status" value="2"/>
</dbReference>
<protein>
    <recommendedName>
        <fullName evidence="4">adenylate cyclase</fullName>
        <ecNumber evidence="4">4.6.1.1</ecNumber>
    </recommendedName>
</protein>
<dbReference type="GO" id="GO:0005886">
    <property type="term" value="C:plasma membrane"/>
    <property type="evidence" value="ECO:0007669"/>
    <property type="project" value="TreeGrafter"/>
</dbReference>
<comment type="caution">
    <text evidence="18">The sequence shown here is derived from an EMBL/GenBank/DDBJ whole genome shotgun (WGS) entry which is preliminary data.</text>
</comment>
<organism evidence="18 19">
    <name type="scientific">Clydaea vesicula</name>
    <dbReference type="NCBI Taxonomy" id="447962"/>
    <lineage>
        <taxon>Eukaryota</taxon>
        <taxon>Fungi</taxon>
        <taxon>Fungi incertae sedis</taxon>
        <taxon>Chytridiomycota</taxon>
        <taxon>Chytridiomycota incertae sedis</taxon>
        <taxon>Chytridiomycetes</taxon>
        <taxon>Lobulomycetales</taxon>
        <taxon>Lobulomycetaceae</taxon>
        <taxon>Clydaea</taxon>
    </lineage>
</organism>
<feature type="domain" description="Guanylate cyclase" evidence="17">
    <location>
        <begin position="770"/>
        <end position="902"/>
    </location>
</feature>
<evidence type="ECO:0000256" key="1">
    <source>
        <dbReference type="ARBA" id="ARBA00001593"/>
    </source>
</evidence>
<comment type="subcellular location">
    <subcellularLocation>
        <location evidence="3">Membrane</location>
        <topology evidence="3">Multi-pass membrane protein</topology>
    </subcellularLocation>
</comment>
<dbReference type="GO" id="GO:0046872">
    <property type="term" value="F:metal ion binding"/>
    <property type="evidence" value="ECO:0007669"/>
    <property type="project" value="UniProtKB-KW"/>
</dbReference>
<evidence type="ECO:0000256" key="15">
    <source>
        <dbReference type="SAM" id="MobiDB-lite"/>
    </source>
</evidence>
<dbReference type="GO" id="GO:0007189">
    <property type="term" value="P:adenylate cyclase-activating G protein-coupled receptor signaling pathway"/>
    <property type="evidence" value="ECO:0007669"/>
    <property type="project" value="TreeGrafter"/>
</dbReference>
<keyword evidence="12 16" id="KW-0472">Membrane</keyword>